<dbReference type="RefSeq" id="WP_224121836.1">
    <property type="nucleotide sequence ID" value="NZ_JAIQZJ010000001.1"/>
</dbReference>
<protein>
    <submittedName>
        <fullName evidence="2">Uncharacterized protein</fullName>
    </submittedName>
</protein>
<evidence type="ECO:0000313" key="2">
    <source>
        <dbReference type="EMBL" id="MBZ5737487.1"/>
    </source>
</evidence>
<dbReference type="EMBL" id="JAIQZJ010000001">
    <property type="protein sequence ID" value="MBZ5737487.1"/>
    <property type="molecule type" value="Genomic_DNA"/>
</dbReference>
<accession>A0ABS7UA02</accession>
<dbReference type="Proteomes" id="UP000780875">
    <property type="component" value="Unassembled WGS sequence"/>
</dbReference>
<proteinExistence type="predicted"/>
<organism evidence="2 3">
    <name type="scientific">Nocardioides mangrovi</name>
    <dbReference type="NCBI Taxonomy" id="2874580"/>
    <lineage>
        <taxon>Bacteria</taxon>
        <taxon>Bacillati</taxon>
        <taxon>Actinomycetota</taxon>
        <taxon>Actinomycetes</taxon>
        <taxon>Propionibacteriales</taxon>
        <taxon>Nocardioidaceae</taxon>
        <taxon>Nocardioides</taxon>
    </lineage>
</organism>
<gene>
    <name evidence="2" type="ORF">K8U61_04880</name>
</gene>
<name>A0ABS7UA02_9ACTN</name>
<keyword evidence="3" id="KW-1185">Reference proteome</keyword>
<feature type="chain" id="PRO_5046072689" evidence="1">
    <location>
        <begin position="31"/>
        <end position="304"/>
    </location>
</feature>
<sequence>MRLGARTAALVPVVALAAAGCALLGGGADAGDTVAAEVQALGTDAAVVQLPTGRLSVLLGEPVDSVAADEAADQEDHDPPDGGAFVGVGWTFDPGAGLSTTQKAMVLDDDVTPTVTLVAGGDRYPIDQALDDDPALFVAVAGSDDVRLEVDFDGVVQTVSSGGRVDEGDAAALYDATGSRAPLIDCSDQRLRPPADLDLLCSAELDLVPYVSGPGWADAGAAWAVVRLETTVSGVEVTSTEDSSTLDGDDPTLTVPSDVTRPGFRSDQLVFDSSADAAHVLDVARTYTTADGTTDGTTQVTLRP</sequence>
<comment type="caution">
    <text evidence="2">The sequence shown here is derived from an EMBL/GenBank/DDBJ whole genome shotgun (WGS) entry which is preliminary data.</text>
</comment>
<evidence type="ECO:0000313" key="3">
    <source>
        <dbReference type="Proteomes" id="UP000780875"/>
    </source>
</evidence>
<feature type="signal peptide" evidence="1">
    <location>
        <begin position="1"/>
        <end position="30"/>
    </location>
</feature>
<evidence type="ECO:0000256" key="1">
    <source>
        <dbReference type="SAM" id="SignalP"/>
    </source>
</evidence>
<keyword evidence="1" id="KW-0732">Signal</keyword>
<reference evidence="2 3" key="1">
    <citation type="submission" date="2021-09" db="EMBL/GenBank/DDBJ databases">
        <title>Whole genome sequence of Nocardioides sp. GBK3QG-3.</title>
        <authorList>
            <person name="Tuo L."/>
        </authorList>
    </citation>
    <scope>NUCLEOTIDE SEQUENCE [LARGE SCALE GENOMIC DNA]</scope>
    <source>
        <strain evidence="2 3">GBK3QG-3</strain>
    </source>
</reference>
<dbReference type="PROSITE" id="PS51257">
    <property type="entry name" value="PROKAR_LIPOPROTEIN"/>
    <property type="match status" value="1"/>
</dbReference>